<dbReference type="Gene3D" id="3.40.50.150">
    <property type="entry name" value="Vaccinia Virus protein VP39"/>
    <property type="match status" value="1"/>
</dbReference>
<sequence length="371" mass="41260">MTEEESAGPSRPAVDKNAEASVIDLGRGPLSSETLTALIALRETDREAYDAHVLTLKSRNRWRDVLPLLALDAPDSPDVMEIFVTALQKLGIPGNLDELSLLRLYNSGHIRLPASTQASLGDKVDLQEQSVQLAVLKTLFAFEMSRGTFFHLPTKNTATFFLRGKTDVLRAVRSGKPMIDAESPRYREARTHMDIVLPDSIFIDGPPKRVCEIGAAWGGSTLSITDRFAPEEFYNFEIDPDLARQMEIELGLKSLPCDGETLTGVADGSMDLVFSSGVFYFVPPMKLVSYFNEMIRVCRPGGLVYFNLLTAELLSPRRLGVMIKDAGLRRVFAPIPRSWVDEMFADFERLPIPEGTAFNPEGEFIFRKPKA</sequence>
<accession>A0ABZ2IG32</accession>
<keyword evidence="3" id="KW-1185">Reference proteome</keyword>
<dbReference type="GO" id="GO:0008168">
    <property type="term" value="F:methyltransferase activity"/>
    <property type="evidence" value="ECO:0007669"/>
    <property type="project" value="UniProtKB-KW"/>
</dbReference>
<evidence type="ECO:0000313" key="2">
    <source>
        <dbReference type="EMBL" id="WWT54591.1"/>
    </source>
</evidence>
<dbReference type="EC" id="2.1.-.-" evidence="2"/>
<evidence type="ECO:0000259" key="1">
    <source>
        <dbReference type="Pfam" id="PF08241"/>
    </source>
</evidence>
<name>A0ABZ2IG32_9CAUL</name>
<dbReference type="CDD" id="cd02440">
    <property type="entry name" value="AdoMet_MTases"/>
    <property type="match status" value="1"/>
</dbReference>
<gene>
    <name evidence="2" type="ORF">V8J38_15270</name>
</gene>
<dbReference type="Pfam" id="PF08241">
    <property type="entry name" value="Methyltransf_11"/>
    <property type="match status" value="1"/>
</dbReference>
<evidence type="ECO:0000313" key="3">
    <source>
        <dbReference type="Proteomes" id="UP001363460"/>
    </source>
</evidence>
<dbReference type="EMBL" id="CP146369">
    <property type="protein sequence ID" value="WWT54591.1"/>
    <property type="molecule type" value="Genomic_DNA"/>
</dbReference>
<organism evidence="2 3">
    <name type="scientific">Brevundimonas olei</name>
    <dbReference type="NCBI Taxonomy" id="657642"/>
    <lineage>
        <taxon>Bacteria</taxon>
        <taxon>Pseudomonadati</taxon>
        <taxon>Pseudomonadota</taxon>
        <taxon>Alphaproteobacteria</taxon>
        <taxon>Caulobacterales</taxon>
        <taxon>Caulobacteraceae</taxon>
        <taxon>Brevundimonas</taxon>
    </lineage>
</organism>
<dbReference type="Proteomes" id="UP001363460">
    <property type="component" value="Chromosome"/>
</dbReference>
<keyword evidence="2" id="KW-0808">Transferase</keyword>
<feature type="domain" description="Methyltransferase type 11" evidence="1">
    <location>
        <begin position="212"/>
        <end position="306"/>
    </location>
</feature>
<dbReference type="RefSeq" id="WP_338576904.1">
    <property type="nucleotide sequence ID" value="NZ_CP146369.1"/>
</dbReference>
<keyword evidence="2" id="KW-0489">Methyltransferase</keyword>
<protein>
    <submittedName>
        <fullName evidence="2">Class I SAM-dependent methyltransferase</fullName>
        <ecNumber evidence="2">2.1.-.-</ecNumber>
    </submittedName>
</protein>
<reference evidence="2 3" key="1">
    <citation type="submission" date="2024-02" db="EMBL/GenBank/DDBJ databases">
        <title>Distribution and functional of Brevundimonas-related endobacteria within Verticillium dahliae.</title>
        <authorList>
            <person name="Zeng H."/>
        </authorList>
    </citation>
    <scope>NUCLEOTIDE SEQUENCE [LARGE SCALE GENOMIC DNA]</scope>
    <source>
        <strain evidence="2 3">TRM 44200</strain>
    </source>
</reference>
<proteinExistence type="predicted"/>
<dbReference type="InterPro" id="IPR029063">
    <property type="entry name" value="SAM-dependent_MTases_sf"/>
</dbReference>
<dbReference type="InterPro" id="IPR013216">
    <property type="entry name" value="Methyltransf_11"/>
</dbReference>
<dbReference type="GO" id="GO:0032259">
    <property type="term" value="P:methylation"/>
    <property type="evidence" value="ECO:0007669"/>
    <property type="project" value="UniProtKB-KW"/>
</dbReference>
<dbReference type="SUPFAM" id="SSF53335">
    <property type="entry name" value="S-adenosyl-L-methionine-dependent methyltransferases"/>
    <property type="match status" value="1"/>
</dbReference>